<dbReference type="AlphaFoldDB" id="A0ABD3FRD7"/>
<reference evidence="1 2" key="1">
    <citation type="submission" date="2024-09" db="EMBL/GenBank/DDBJ databases">
        <title>Genome sequencing and assembly of Phytophthora oleae, isolate VK10A, causative agent of rot of olive drupes.</title>
        <authorList>
            <person name="Conti Taguali S."/>
            <person name="Riolo M."/>
            <person name="La Spada F."/>
            <person name="Cacciola S.O."/>
            <person name="Dionisio G."/>
        </authorList>
    </citation>
    <scope>NUCLEOTIDE SEQUENCE [LARGE SCALE GENOMIC DNA]</scope>
    <source>
        <strain evidence="1 2">VK10A</strain>
    </source>
</reference>
<name>A0ABD3FRD7_9STRA</name>
<proteinExistence type="predicted"/>
<evidence type="ECO:0000313" key="2">
    <source>
        <dbReference type="Proteomes" id="UP001632037"/>
    </source>
</evidence>
<protein>
    <submittedName>
        <fullName evidence="1">Uncharacterized protein</fullName>
    </submittedName>
</protein>
<keyword evidence="2" id="KW-1185">Reference proteome</keyword>
<evidence type="ECO:0000313" key="1">
    <source>
        <dbReference type="EMBL" id="KAL3669497.1"/>
    </source>
</evidence>
<dbReference type="EMBL" id="JBIMZQ010000009">
    <property type="protein sequence ID" value="KAL3669497.1"/>
    <property type="molecule type" value="Genomic_DNA"/>
</dbReference>
<comment type="caution">
    <text evidence="1">The sequence shown here is derived from an EMBL/GenBank/DDBJ whole genome shotgun (WGS) entry which is preliminary data.</text>
</comment>
<gene>
    <name evidence="1" type="ORF">V7S43_005890</name>
</gene>
<sequence length="203" mass="22901">MPSLARVLQWAHNTVDKVFVMEMLDSYPVVMNDDFLKVRTARCQCIQSDDGEYDYNFVIPNALVIKLNAVLRAEQSKRPPPQYFAAKLTGDISEEIVASFSGETPKFDSRAISLLQHSTAYAGSANNGEQTWLGYSRGTGMAYQQHQICLVMKPARLGLLLNRPAKITKNWRQPVLKCSRSHALTLHVSPCKWRRSDEVGKSR</sequence>
<accession>A0ABD3FRD7</accession>
<dbReference type="Proteomes" id="UP001632037">
    <property type="component" value="Unassembled WGS sequence"/>
</dbReference>
<organism evidence="1 2">
    <name type="scientific">Phytophthora oleae</name>
    <dbReference type="NCBI Taxonomy" id="2107226"/>
    <lineage>
        <taxon>Eukaryota</taxon>
        <taxon>Sar</taxon>
        <taxon>Stramenopiles</taxon>
        <taxon>Oomycota</taxon>
        <taxon>Peronosporomycetes</taxon>
        <taxon>Peronosporales</taxon>
        <taxon>Peronosporaceae</taxon>
        <taxon>Phytophthora</taxon>
    </lineage>
</organism>